<proteinExistence type="predicted"/>
<protein>
    <submittedName>
        <fullName evidence="1">Uncharacterized protein</fullName>
    </submittedName>
</protein>
<dbReference type="AlphaFoldDB" id="A0A964UKI5"/>
<evidence type="ECO:0000313" key="2">
    <source>
        <dbReference type="Proteomes" id="UP000598297"/>
    </source>
</evidence>
<accession>A0A964UKI5</accession>
<comment type="caution">
    <text evidence="1">The sequence shown here is derived from an EMBL/GenBank/DDBJ whole genome shotgun (WGS) entry which is preliminary data.</text>
</comment>
<name>A0A964UKI5_9ACTN</name>
<dbReference type="Proteomes" id="UP000598297">
    <property type="component" value="Unassembled WGS sequence"/>
</dbReference>
<sequence length="63" mass="6321">MPAIAVLGALFVIGFEQLIESRYGPLGIVGMLLLSIGIKAKDPTCSSLGAVVLAVLLAGPALA</sequence>
<evidence type="ECO:0000313" key="1">
    <source>
        <dbReference type="EMBL" id="NBE50307.1"/>
    </source>
</evidence>
<keyword evidence="2" id="KW-1185">Reference proteome</keyword>
<dbReference type="EMBL" id="JAAAHS010000009">
    <property type="protein sequence ID" value="NBE50307.1"/>
    <property type="molecule type" value="Genomic_DNA"/>
</dbReference>
<dbReference type="OrthoDB" id="4333217at2"/>
<organism evidence="1 2">
    <name type="scientific">Streptomyces boluensis</name>
    <dbReference type="NCBI Taxonomy" id="1775135"/>
    <lineage>
        <taxon>Bacteria</taxon>
        <taxon>Bacillati</taxon>
        <taxon>Actinomycetota</taxon>
        <taxon>Actinomycetes</taxon>
        <taxon>Kitasatosporales</taxon>
        <taxon>Streptomycetaceae</taxon>
        <taxon>Streptomyces</taxon>
    </lineage>
</organism>
<gene>
    <name evidence="1" type="ORF">GUY60_02455</name>
</gene>
<dbReference type="RefSeq" id="WP_161693240.1">
    <property type="nucleotide sequence ID" value="NZ_JAAAHS010000009.1"/>
</dbReference>
<reference evidence="1" key="1">
    <citation type="submission" date="2020-01" db="EMBL/GenBank/DDBJ databases">
        <title>Whole-genome analyses of novel actinobacteria.</title>
        <authorList>
            <person name="Sahin N."/>
        </authorList>
    </citation>
    <scope>NUCLEOTIDE SEQUENCE</scope>
    <source>
        <strain evidence="1">YC537</strain>
    </source>
</reference>